<keyword evidence="4 10" id="KW-0812">Transmembrane</keyword>
<evidence type="ECO:0000256" key="10">
    <source>
        <dbReference type="PROSITE-ProRule" id="PRU00282"/>
    </source>
</evidence>
<dbReference type="Gene3D" id="1.50.40.10">
    <property type="entry name" value="Mitochondrial carrier domain"/>
    <property type="match status" value="2"/>
</dbReference>
<dbReference type="GO" id="GO:1990519">
    <property type="term" value="P:pyrimidine nucleotide import into mitochondrion"/>
    <property type="evidence" value="ECO:0007669"/>
    <property type="project" value="TreeGrafter"/>
</dbReference>
<keyword evidence="14" id="KW-1185">Reference proteome</keyword>
<evidence type="ECO:0000256" key="6">
    <source>
        <dbReference type="ARBA" id="ARBA00022792"/>
    </source>
</evidence>
<feature type="transmembrane region" description="Helical" evidence="12">
    <location>
        <begin position="135"/>
        <end position="156"/>
    </location>
</feature>
<reference evidence="13" key="1">
    <citation type="submission" date="2021-02" db="EMBL/GenBank/DDBJ databases">
        <authorList>
            <person name="Nowell W R."/>
        </authorList>
    </citation>
    <scope>NUCLEOTIDE SEQUENCE</scope>
    <source>
        <strain evidence="13">Ploen Becks lab</strain>
    </source>
</reference>
<keyword evidence="3 11" id="KW-0813">Transport</keyword>
<dbReference type="EMBL" id="CAJNOC010001277">
    <property type="protein sequence ID" value="CAF0850877.1"/>
    <property type="molecule type" value="Genomic_DNA"/>
</dbReference>
<dbReference type="PANTHER" id="PTHR45829">
    <property type="entry name" value="MITOCHONDRIAL CARRIER PROTEIN RIM2"/>
    <property type="match status" value="1"/>
</dbReference>
<evidence type="ECO:0000256" key="3">
    <source>
        <dbReference type="ARBA" id="ARBA00022448"/>
    </source>
</evidence>
<protein>
    <submittedName>
        <fullName evidence="13">Uncharacterized protein</fullName>
    </submittedName>
</protein>
<keyword evidence="5" id="KW-0677">Repeat</keyword>
<sequence length="367" mass="40424">MSDQSIFIHLVAGGLAGTTGAILTCPLEVIKTRLQANQNPQNSVGITRRVFNAHLSPIHLSFPAHKCSAITNTSTILFRTSHGTSSHLFPNDLAFTSRITNTFDKSSQTNINKNRIGKTILSSLKSIVENEGYRGLFKGLGPTVIGVAPYRAIYFFTYANSKSLLGNRIGEGSSLLHVASAFAAGFSAVTITNPIWFIKTRMQVDQSRRGQSAFEVINKILKEKGPLGFYKGISASYFGVCESALYFVVYEKLKSISTNYNQNTSDSICLTAYFTSAGFSKTLAALICYPHEVARTRLRLEGSKYTGFFQTLGLVVREESFRGLYKGMGTHLIRQIPNTAIVMTTYELIVHYFNKNDSSDPLAQVDE</sequence>
<evidence type="ECO:0000256" key="4">
    <source>
        <dbReference type="ARBA" id="ARBA00022692"/>
    </source>
</evidence>
<evidence type="ECO:0000256" key="8">
    <source>
        <dbReference type="ARBA" id="ARBA00023128"/>
    </source>
</evidence>
<organism evidence="13 14">
    <name type="scientific">Brachionus calyciflorus</name>
    <dbReference type="NCBI Taxonomy" id="104777"/>
    <lineage>
        <taxon>Eukaryota</taxon>
        <taxon>Metazoa</taxon>
        <taxon>Spiralia</taxon>
        <taxon>Gnathifera</taxon>
        <taxon>Rotifera</taxon>
        <taxon>Eurotatoria</taxon>
        <taxon>Monogononta</taxon>
        <taxon>Pseudotrocha</taxon>
        <taxon>Ploima</taxon>
        <taxon>Brachionidae</taxon>
        <taxon>Brachionus</taxon>
    </lineage>
</organism>
<evidence type="ECO:0000313" key="14">
    <source>
        <dbReference type="Proteomes" id="UP000663879"/>
    </source>
</evidence>
<dbReference type="Pfam" id="PF00153">
    <property type="entry name" value="Mito_carr"/>
    <property type="match status" value="4"/>
</dbReference>
<feature type="repeat" description="Solcar" evidence="10">
    <location>
        <begin position="268"/>
        <end position="352"/>
    </location>
</feature>
<evidence type="ECO:0000256" key="5">
    <source>
        <dbReference type="ARBA" id="ARBA00022737"/>
    </source>
</evidence>
<dbReference type="InterPro" id="IPR018108">
    <property type="entry name" value="MCP_transmembrane"/>
</dbReference>
<comment type="similarity">
    <text evidence="2 11">Belongs to the mitochondrial carrier (TC 2.A.29) family.</text>
</comment>
<evidence type="ECO:0000256" key="2">
    <source>
        <dbReference type="ARBA" id="ARBA00006375"/>
    </source>
</evidence>
<dbReference type="Proteomes" id="UP000663879">
    <property type="component" value="Unassembled WGS sequence"/>
</dbReference>
<keyword evidence="9 10" id="KW-0472">Membrane</keyword>
<gene>
    <name evidence="13" type="ORF">OXX778_LOCUS8943</name>
</gene>
<dbReference type="PANTHER" id="PTHR45829:SF4">
    <property type="entry name" value="MITOCHONDRIAL CARRIER PROTEIN RIM2"/>
    <property type="match status" value="1"/>
</dbReference>
<dbReference type="AlphaFoldDB" id="A0A813W4Y4"/>
<feature type="transmembrane region" description="Helical" evidence="12">
    <location>
        <begin position="6"/>
        <end position="25"/>
    </location>
</feature>
<dbReference type="OrthoDB" id="269120at2759"/>
<dbReference type="PRINTS" id="PR00926">
    <property type="entry name" value="MITOCARRIER"/>
</dbReference>
<evidence type="ECO:0000256" key="9">
    <source>
        <dbReference type="ARBA" id="ARBA00023136"/>
    </source>
</evidence>
<dbReference type="PROSITE" id="PS50920">
    <property type="entry name" value="SOLCAR"/>
    <property type="match status" value="3"/>
</dbReference>
<comment type="subcellular location">
    <subcellularLocation>
        <location evidence="1">Mitochondrion inner membrane</location>
        <topology evidence="1">Multi-pass membrane protein</topology>
    </subcellularLocation>
</comment>
<keyword evidence="6" id="KW-0999">Mitochondrion inner membrane</keyword>
<accession>A0A813W4Y4</accession>
<dbReference type="InterPro" id="IPR049562">
    <property type="entry name" value="SLC25A33/36-like"/>
</dbReference>
<keyword evidence="7 12" id="KW-1133">Transmembrane helix</keyword>
<dbReference type="GO" id="GO:0005743">
    <property type="term" value="C:mitochondrial inner membrane"/>
    <property type="evidence" value="ECO:0007669"/>
    <property type="project" value="UniProtKB-SubCell"/>
</dbReference>
<feature type="repeat" description="Solcar" evidence="10">
    <location>
        <begin position="172"/>
        <end position="256"/>
    </location>
</feature>
<evidence type="ECO:0000256" key="1">
    <source>
        <dbReference type="ARBA" id="ARBA00004448"/>
    </source>
</evidence>
<feature type="transmembrane region" description="Helical" evidence="12">
    <location>
        <begin position="176"/>
        <end position="198"/>
    </location>
</feature>
<comment type="caution">
    <text evidence="13">The sequence shown here is derived from an EMBL/GenBank/DDBJ whole genome shotgun (WGS) entry which is preliminary data.</text>
</comment>
<dbReference type="GO" id="GO:0015218">
    <property type="term" value="F:pyrimidine nucleotide transmembrane transporter activity"/>
    <property type="evidence" value="ECO:0007669"/>
    <property type="project" value="InterPro"/>
</dbReference>
<proteinExistence type="inferred from homology"/>
<feature type="repeat" description="Solcar" evidence="10">
    <location>
        <begin position="4"/>
        <end position="164"/>
    </location>
</feature>
<evidence type="ECO:0000256" key="12">
    <source>
        <dbReference type="SAM" id="Phobius"/>
    </source>
</evidence>
<name>A0A813W4Y4_9BILA</name>
<keyword evidence="8" id="KW-0496">Mitochondrion</keyword>
<evidence type="ECO:0000256" key="11">
    <source>
        <dbReference type="RuleBase" id="RU000488"/>
    </source>
</evidence>
<evidence type="ECO:0000313" key="13">
    <source>
        <dbReference type="EMBL" id="CAF0850877.1"/>
    </source>
</evidence>
<dbReference type="InterPro" id="IPR023395">
    <property type="entry name" value="MCP_dom_sf"/>
</dbReference>
<dbReference type="SUPFAM" id="SSF103506">
    <property type="entry name" value="Mitochondrial carrier"/>
    <property type="match status" value="1"/>
</dbReference>
<evidence type="ECO:0000256" key="7">
    <source>
        <dbReference type="ARBA" id="ARBA00022989"/>
    </source>
</evidence>
<dbReference type="InterPro" id="IPR002067">
    <property type="entry name" value="MCP"/>
</dbReference>